<comment type="caution">
    <text evidence="1">The sequence shown here is derived from an EMBL/GenBank/DDBJ whole genome shotgun (WGS) entry which is preliminary data.</text>
</comment>
<name>A0A062I6E0_ACIBA</name>
<accession>A0A062I6E0</accession>
<sequence>MRYLFLNFEIFYLMTTTNQLLKFSNGEIRGLKTLDEETLKKIDDAEEKLYLFDRDFRLLQSVLDNHTSFELELRNYLKESVNDISILHSIDFSKSIRLIDKWLLNILSSFKALIEHLETRITKNYGKRSNELSILKNAQSYEFDNEFSYAFAYKLRNYVQHCGIPQITITINSDQNISNEIQLSLEIDLHRDDLLRNYDSWGAVKDRLINQDEKICLLNIFDELMTSLLRIFSNIKELISYEEAKQARNTLLNIIGEDDYYEELNYGVSSSIQQSGEHLNMATRILKTKLIGSLNSFNQLIISLDTKLESKND</sequence>
<gene>
    <name evidence="1" type="ORF">J596_3647</name>
</gene>
<dbReference type="Proteomes" id="UP000027327">
    <property type="component" value="Unassembled WGS sequence"/>
</dbReference>
<evidence type="ECO:0000313" key="1">
    <source>
        <dbReference type="EMBL" id="KCY14406.1"/>
    </source>
</evidence>
<evidence type="ECO:0000313" key="2">
    <source>
        <dbReference type="Proteomes" id="UP000027327"/>
    </source>
</evidence>
<dbReference type="PATRIC" id="fig|1310697.3.peg.3464"/>
<organism evidence="1 2">
    <name type="scientific">Acinetobacter baumannii 21072</name>
    <dbReference type="NCBI Taxonomy" id="1310697"/>
    <lineage>
        <taxon>Bacteria</taxon>
        <taxon>Pseudomonadati</taxon>
        <taxon>Pseudomonadota</taxon>
        <taxon>Gammaproteobacteria</taxon>
        <taxon>Moraxellales</taxon>
        <taxon>Moraxellaceae</taxon>
        <taxon>Acinetobacter</taxon>
        <taxon>Acinetobacter calcoaceticus/baumannii complex</taxon>
    </lineage>
</organism>
<reference evidence="1 2" key="1">
    <citation type="submission" date="2014-04" db="EMBL/GenBank/DDBJ databases">
        <title>Comparative genomics and transcriptomics to identify genetic mechanisms underlying the emergence of carbapenem resistant Acinetobacter baumannii (CRAb).</title>
        <authorList>
            <person name="Harris A.D."/>
            <person name="Johnson K.J."/>
            <person name="George J."/>
            <person name="Nadendla S."/>
            <person name="Daugherty S.C."/>
            <person name="Parankush S."/>
            <person name="Sadzewicz L."/>
            <person name="Tallon L."/>
            <person name="Sengamalay N."/>
            <person name="Hazen T.H."/>
            <person name="Rasko D.A."/>
        </authorList>
    </citation>
    <scope>NUCLEOTIDE SEQUENCE [LARGE SCALE GENOMIC DNA]</scope>
    <source>
        <strain evidence="1 2">21072</strain>
    </source>
</reference>
<dbReference type="EMBL" id="JMOD01000102">
    <property type="protein sequence ID" value="KCY14406.1"/>
    <property type="molecule type" value="Genomic_DNA"/>
</dbReference>
<dbReference type="AlphaFoldDB" id="A0A062I6E0"/>
<protein>
    <submittedName>
        <fullName evidence="1">Uncharacterized protein</fullName>
    </submittedName>
</protein>
<proteinExistence type="predicted"/>